<gene>
    <name evidence="12" type="primary">LOC105266456</name>
</gene>
<dbReference type="KEGG" id="fas:105266456"/>
<dbReference type="FunFam" id="1.10.510.10:FF:000307">
    <property type="entry name" value="Serine/threonine-protein kinase RIO2"/>
    <property type="match status" value="1"/>
</dbReference>
<dbReference type="GO" id="GO:0004674">
    <property type="term" value="F:protein serine/threonine kinase activity"/>
    <property type="evidence" value="ECO:0007669"/>
    <property type="project" value="UniProtKB-KW"/>
</dbReference>
<evidence type="ECO:0000313" key="11">
    <source>
        <dbReference type="Proteomes" id="UP000694866"/>
    </source>
</evidence>
<dbReference type="Pfam" id="PF01163">
    <property type="entry name" value="RIO1"/>
    <property type="match status" value="1"/>
</dbReference>
<reference evidence="12" key="1">
    <citation type="submission" date="2025-08" db="UniProtKB">
        <authorList>
            <consortium name="RefSeq"/>
        </authorList>
    </citation>
    <scope>IDENTIFICATION</scope>
    <source>
        <strain evidence="12">USDA-PBARC FA_bdor</strain>
        <tissue evidence="12">Whole organism</tissue>
    </source>
</reference>
<dbReference type="PROSITE" id="PS01245">
    <property type="entry name" value="RIO1"/>
    <property type="match status" value="1"/>
</dbReference>
<keyword evidence="4" id="KW-0547">Nucleotide-binding</keyword>
<comment type="catalytic activity">
    <reaction evidence="8">
        <text>L-seryl-[protein] + ATP = O-phospho-L-seryl-[protein] + ADP + H(+)</text>
        <dbReference type="Rhea" id="RHEA:17989"/>
        <dbReference type="Rhea" id="RHEA-COMP:9863"/>
        <dbReference type="Rhea" id="RHEA-COMP:11604"/>
        <dbReference type="ChEBI" id="CHEBI:15378"/>
        <dbReference type="ChEBI" id="CHEBI:29999"/>
        <dbReference type="ChEBI" id="CHEBI:30616"/>
        <dbReference type="ChEBI" id="CHEBI:83421"/>
        <dbReference type="ChEBI" id="CHEBI:456216"/>
        <dbReference type="EC" id="2.7.11.1"/>
    </reaction>
</comment>
<accession>A0A9R1T579</accession>
<keyword evidence="6" id="KW-0067">ATP-binding</keyword>
<protein>
    <recommendedName>
        <fullName evidence="1">non-specific serine/threonine protein kinase</fullName>
        <ecNumber evidence="1">2.7.11.1</ecNumber>
    </recommendedName>
</protein>
<keyword evidence="11" id="KW-1185">Reference proteome</keyword>
<evidence type="ECO:0000256" key="3">
    <source>
        <dbReference type="ARBA" id="ARBA00022679"/>
    </source>
</evidence>
<keyword evidence="5 12" id="KW-0418">Kinase</keyword>
<comment type="catalytic activity">
    <reaction evidence="7">
        <text>L-threonyl-[protein] + ATP = O-phospho-L-threonyl-[protein] + ADP + H(+)</text>
        <dbReference type="Rhea" id="RHEA:46608"/>
        <dbReference type="Rhea" id="RHEA-COMP:11060"/>
        <dbReference type="Rhea" id="RHEA-COMP:11605"/>
        <dbReference type="ChEBI" id="CHEBI:15378"/>
        <dbReference type="ChEBI" id="CHEBI:30013"/>
        <dbReference type="ChEBI" id="CHEBI:30616"/>
        <dbReference type="ChEBI" id="CHEBI:61977"/>
        <dbReference type="ChEBI" id="CHEBI:456216"/>
        <dbReference type="EC" id="2.7.11.1"/>
    </reaction>
</comment>
<dbReference type="GO" id="GO:0005524">
    <property type="term" value="F:ATP binding"/>
    <property type="evidence" value="ECO:0007669"/>
    <property type="project" value="UniProtKB-KW"/>
</dbReference>
<keyword evidence="3" id="KW-0808">Transferase</keyword>
<dbReference type="InterPro" id="IPR011009">
    <property type="entry name" value="Kinase-like_dom_sf"/>
</dbReference>
<evidence type="ECO:0000256" key="7">
    <source>
        <dbReference type="ARBA" id="ARBA00047899"/>
    </source>
</evidence>
<evidence type="ECO:0000259" key="10">
    <source>
        <dbReference type="Pfam" id="PF01163"/>
    </source>
</evidence>
<dbReference type="GeneID" id="105266456"/>
<evidence type="ECO:0000256" key="9">
    <source>
        <dbReference type="SAM" id="MobiDB-lite"/>
    </source>
</evidence>
<dbReference type="GO" id="GO:0030490">
    <property type="term" value="P:maturation of SSU-rRNA"/>
    <property type="evidence" value="ECO:0007669"/>
    <property type="project" value="TreeGrafter"/>
</dbReference>
<evidence type="ECO:0000256" key="2">
    <source>
        <dbReference type="ARBA" id="ARBA00022527"/>
    </source>
</evidence>
<evidence type="ECO:0000256" key="5">
    <source>
        <dbReference type="ARBA" id="ARBA00022777"/>
    </source>
</evidence>
<proteinExistence type="predicted"/>
<evidence type="ECO:0000256" key="8">
    <source>
        <dbReference type="ARBA" id="ARBA00048679"/>
    </source>
</evidence>
<dbReference type="Gene3D" id="1.10.510.10">
    <property type="entry name" value="Transferase(Phosphotransferase) domain 1"/>
    <property type="match status" value="1"/>
</dbReference>
<dbReference type="RefSeq" id="XP_011302931.1">
    <property type="nucleotide sequence ID" value="XM_011304629.1"/>
</dbReference>
<organism evidence="11 12">
    <name type="scientific">Fopius arisanus</name>
    <dbReference type="NCBI Taxonomy" id="64838"/>
    <lineage>
        <taxon>Eukaryota</taxon>
        <taxon>Metazoa</taxon>
        <taxon>Ecdysozoa</taxon>
        <taxon>Arthropoda</taxon>
        <taxon>Hexapoda</taxon>
        <taxon>Insecta</taxon>
        <taxon>Pterygota</taxon>
        <taxon>Neoptera</taxon>
        <taxon>Endopterygota</taxon>
        <taxon>Hymenoptera</taxon>
        <taxon>Apocrita</taxon>
        <taxon>Ichneumonoidea</taxon>
        <taxon>Braconidae</taxon>
        <taxon>Opiinae</taxon>
        <taxon>Fopius</taxon>
    </lineage>
</organism>
<sequence>MVLIFAFVCRCGVHEVDNVENLYDQLMDLIVRFGNHGVIHGDFNEFNIMITNEGKPVVIDFPQMISTEHVNAEYYFERDVKCIRDFFRRRFGYESELYPSFKDIDREDCVDVEIKASGLTRQMEKDLLIEMGIEEGEETPEELLNAVDSPEDQNIEILPDNFDEQQDLPSDEHICSVELPDTTSIETHQQREEDDVVPELINLSMAVNSSDLEYDSRSVRSTSTTATIPPEVIKARAKLALQKRNKKAQSRKILAKGEASATTRIRRDNRDNIQQSTGGFWGGD</sequence>
<dbReference type="GO" id="GO:0005829">
    <property type="term" value="C:cytosol"/>
    <property type="evidence" value="ECO:0007669"/>
    <property type="project" value="TreeGrafter"/>
</dbReference>
<dbReference type="PANTHER" id="PTHR45852:SF1">
    <property type="entry name" value="SERINE_THREONINE-PROTEIN KINASE RIO2"/>
    <property type="match status" value="1"/>
</dbReference>
<dbReference type="Proteomes" id="UP000694866">
    <property type="component" value="Unplaced"/>
</dbReference>
<evidence type="ECO:0000313" key="12">
    <source>
        <dbReference type="RefSeq" id="XP_011302931.1"/>
    </source>
</evidence>
<dbReference type="InterPro" id="IPR018935">
    <property type="entry name" value="RIO_kinase_CS"/>
</dbReference>
<dbReference type="GO" id="GO:0030688">
    <property type="term" value="C:preribosome, small subunit precursor"/>
    <property type="evidence" value="ECO:0007669"/>
    <property type="project" value="TreeGrafter"/>
</dbReference>
<dbReference type="SUPFAM" id="SSF56112">
    <property type="entry name" value="Protein kinase-like (PK-like)"/>
    <property type="match status" value="1"/>
</dbReference>
<feature type="region of interest" description="Disordered" evidence="9">
    <location>
        <begin position="246"/>
        <end position="284"/>
    </location>
</feature>
<dbReference type="GO" id="GO:0005634">
    <property type="term" value="C:nucleus"/>
    <property type="evidence" value="ECO:0007669"/>
    <property type="project" value="TreeGrafter"/>
</dbReference>
<dbReference type="AlphaFoldDB" id="A0A9R1T579"/>
<dbReference type="EC" id="2.7.11.1" evidence="1"/>
<feature type="domain" description="RIO-type" evidence="10">
    <location>
        <begin position="13"/>
        <end position="93"/>
    </location>
</feature>
<dbReference type="OrthoDB" id="10258631at2759"/>
<evidence type="ECO:0000256" key="6">
    <source>
        <dbReference type="ARBA" id="ARBA00022840"/>
    </source>
</evidence>
<name>A0A9R1T579_9HYME</name>
<dbReference type="CTD" id="55781"/>
<dbReference type="PANTHER" id="PTHR45852">
    <property type="entry name" value="SER/THR-PROTEIN KINASE RIO2"/>
    <property type="match status" value="1"/>
</dbReference>
<evidence type="ECO:0000256" key="4">
    <source>
        <dbReference type="ARBA" id="ARBA00022741"/>
    </source>
</evidence>
<evidence type="ECO:0000256" key="1">
    <source>
        <dbReference type="ARBA" id="ARBA00012513"/>
    </source>
</evidence>
<keyword evidence="2" id="KW-0723">Serine/threonine-protein kinase</keyword>
<dbReference type="InterPro" id="IPR018934">
    <property type="entry name" value="RIO_dom"/>
</dbReference>